<dbReference type="EMBL" id="MU128919">
    <property type="protein sequence ID" value="KAF9519161.1"/>
    <property type="molecule type" value="Genomic_DNA"/>
</dbReference>
<dbReference type="GO" id="GO:0006382">
    <property type="term" value="P:adenosine to inosine editing"/>
    <property type="evidence" value="ECO:0007669"/>
    <property type="project" value="TreeGrafter"/>
</dbReference>
<dbReference type="SMART" id="SM00552">
    <property type="entry name" value="ADEAMc"/>
    <property type="match status" value="1"/>
</dbReference>
<dbReference type="GO" id="GO:0003726">
    <property type="term" value="F:double-stranded RNA adenosine deaminase activity"/>
    <property type="evidence" value="ECO:0007669"/>
    <property type="project" value="TreeGrafter"/>
</dbReference>
<dbReference type="GO" id="GO:0008251">
    <property type="term" value="F:tRNA-specific adenosine deaminase activity"/>
    <property type="evidence" value="ECO:0007669"/>
    <property type="project" value="TreeGrafter"/>
</dbReference>
<organism evidence="2 3">
    <name type="scientific">Hydnum rufescens UP504</name>
    <dbReference type="NCBI Taxonomy" id="1448309"/>
    <lineage>
        <taxon>Eukaryota</taxon>
        <taxon>Fungi</taxon>
        <taxon>Dikarya</taxon>
        <taxon>Basidiomycota</taxon>
        <taxon>Agaricomycotina</taxon>
        <taxon>Agaricomycetes</taxon>
        <taxon>Cantharellales</taxon>
        <taxon>Hydnaceae</taxon>
        <taxon>Hydnum</taxon>
    </lineage>
</organism>
<dbReference type="InterPro" id="IPR002466">
    <property type="entry name" value="A_deamin"/>
</dbReference>
<evidence type="ECO:0000313" key="2">
    <source>
        <dbReference type="EMBL" id="KAF9519161.1"/>
    </source>
</evidence>
<accession>A0A9P6B7P9</accession>
<name>A0A9P6B7P9_9AGAM</name>
<proteinExistence type="predicted"/>
<evidence type="ECO:0000259" key="1">
    <source>
        <dbReference type="PROSITE" id="PS50141"/>
    </source>
</evidence>
<dbReference type="AlphaFoldDB" id="A0A9P6B7P9"/>
<sequence length="377" mass="41502">MSNPVALACLEVWSDLASNSLRFLRPGQYTILAGFVLHSEDQEDYKCIALGSGTKCLSRSQLPSDGSALHDSHAEVIARRNAILWIIREILECVTRSDYTSRWLHRSDDGRWRLKDHVQVAMYISTLPCGDASMLSLSLAQDEKMAALKSSNQSHPLFPGVTLRGRNNYSALGALRTKPGRADSSASISMSCSDKMASWTVVGLQGALLARIMDPVYIDSVVVGDVSQPQQAQTRIECERAFSLRRPLGDAMLPYPFQVHAPCVDFTDIPFSNGHGQILGNECVSWEAHGCMEVLINGRLRGFSTKAKTQKMQGPATCRASLFALFLRLEPSLQKLSYHEAKLGSLAYQDSKHILRKEGGPLSGWVVTQEDRDGTTS</sequence>
<gene>
    <name evidence="2" type="ORF">BS47DRAFT_1379440</name>
</gene>
<dbReference type="Proteomes" id="UP000886523">
    <property type="component" value="Unassembled WGS sequence"/>
</dbReference>
<feature type="domain" description="A to I editase" evidence="1">
    <location>
        <begin position="49"/>
        <end position="357"/>
    </location>
</feature>
<dbReference type="PANTHER" id="PTHR10910:SF62">
    <property type="entry name" value="AT07585P-RELATED"/>
    <property type="match status" value="1"/>
</dbReference>
<protein>
    <recommendedName>
        <fullName evidence="1">A to I editase domain-containing protein</fullName>
    </recommendedName>
</protein>
<reference evidence="2" key="1">
    <citation type="journal article" date="2020" name="Nat. Commun.">
        <title>Large-scale genome sequencing of mycorrhizal fungi provides insights into the early evolution of symbiotic traits.</title>
        <authorList>
            <person name="Miyauchi S."/>
            <person name="Kiss E."/>
            <person name="Kuo A."/>
            <person name="Drula E."/>
            <person name="Kohler A."/>
            <person name="Sanchez-Garcia M."/>
            <person name="Morin E."/>
            <person name="Andreopoulos B."/>
            <person name="Barry K.W."/>
            <person name="Bonito G."/>
            <person name="Buee M."/>
            <person name="Carver A."/>
            <person name="Chen C."/>
            <person name="Cichocki N."/>
            <person name="Clum A."/>
            <person name="Culley D."/>
            <person name="Crous P.W."/>
            <person name="Fauchery L."/>
            <person name="Girlanda M."/>
            <person name="Hayes R.D."/>
            <person name="Keri Z."/>
            <person name="LaButti K."/>
            <person name="Lipzen A."/>
            <person name="Lombard V."/>
            <person name="Magnuson J."/>
            <person name="Maillard F."/>
            <person name="Murat C."/>
            <person name="Nolan M."/>
            <person name="Ohm R.A."/>
            <person name="Pangilinan J."/>
            <person name="Pereira M.F."/>
            <person name="Perotto S."/>
            <person name="Peter M."/>
            <person name="Pfister S."/>
            <person name="Riley R."/>
            <person name="Sitrit Y."/>
            <person name="Stielow J.B."/>
            <person name="Szollosi G."/>
            <person name="Zifcakova L."/>
            <person name="Stursova M."/>
            <person name="Spatafora J.W."/>
            <person name="Tedersoo L."/>
            <person name="Vaario L.M."/>
            <person name="Yamada A."/>
            <person name="Yan M."/>
            <person name="Wang P."/>
            <person name="Xu J."/>
            <person name="Bruns T."/>
            <person name="Baldrian P."/>
            <person name="Vilgalys R."/>
            <person name="Dunand C."/>
            <person name="Henrissat B."/>
            <person name="Grigoriev I.V."/>
            <person name="Hibbett D."/>
            <person name="Nagy L.G."/>
            <person name="Martin F.M."/>
        </authorList>
    </citation>
    <scope>NUCLEOTIDE SEQUENCE</scope>
    <source>
        <strain evidence="2">UP504</strain>
    </source>
</reference>
<evidence type="ECO:0000313" key="3">
    <source>
        <dbReference type="Proteomes" id="UP000886523"/>
    </source>
</evidence>
<dbReference type="PANTHER" id="PTHR10910">
    <property type="entry name" value="EUKARYOTE SPECIFIC DSRNA BINDING PROTEIN"/>
    <property type="match status" value="1"/>
</dbReference>
<dbReference type="GO" id="GO:0005730">
    <property type="term" value="C:nucleolus"/>
    <property type="evidence" value="ECO:0007669"/>
    <property type="project" value="TreeGrafter"/>
</dbReference>
<keyword evidence="3" id="KW-1185">Reference proteome</keyword>
<dbReference type="Pfam" id="PF02137">
    <property type="entry name" value="A_deamin"/>
    <property type="match status" value="1"/>
</dbReference>
<dbReference type="GO" id="GO:0005737">
    <property type="term" value="C:cytoplasm"/>
    <property type="evidence" value="ECO:0007669"/>
    <property type="project" value="TreeGrafter"/>
</dbReference>
<dbReference type="PROSITE" id="PS50141">
    <property type="entry name" value="A_DEAMIN_EDITASE"/>
    <property type="match status" value="1"/>
</dbReference>
<comment type="caution">
    <text evidence="2">The sequence shown here is derived from an EMBL/GenBank/DDBJ whole genome shotgun (WGS) entry which is preliminary data.</text>
</comment>
<dbReference type="OrthoDB" id="10268011at2759"/>
<dbReference type="GO" id="GO:0003725">
    <property type="term" value="F:double-stranded RNA binding"/>
    <property type="evidence" value="ECO:0007669"/>
    <property type="project" value="TreeGrafter"/>
</dbReference>
<dbReference type="GO" id="GO:0006396">
    <property type="term" value="P:RNA processing"/>
    <property type="evidence" value="ECO:0007669"/>
    <property type="project" value="InterPro"/>
</dbReference>